<gene>
    <name evidence="3" type="ORF">AB0T83_06955</name>
</gene>
<dbReference type="InterPro" id="IPR024572">
    <property type="entry name" value="RcnB"/>
</dbReference>
<feature type="signal peptide" evidence="2">
    <location>
        <begin position="1"/>
        <end position="19"/>
    </location>
</feature>
<feature type="region of interest" description="Disordered" evidence="1">
    <location>
        <begin position="21"/>
        <end position="51"/>
    </location>
</feature>
<accession>A0ABV3L4K5</accession>
<keyword evidence="2" id="KW-0732">Signal</keyword>
<reference evidence="3 4" key="1">
    <citation type="submission" date="2024-07" db="EMBL/GenBank/DDBJ databases">
        <authorList>
            <person name="Kang M."/>
        </authorList>
    </citation>
    <scope>NUCLEOTIDE SEQUENCE [LARGE SCALE GENOMIC DNA]</scope>
    <source>
        <strain evidence="3 4">DFM31</strain>
    </source>
</reference>
<dbReference type="Gene3D" id="3.10.450.160">
    <property type="entry name" value="inner membrane protein cigr"/>
    <property type="match status" value="1"/>
</dbReference>
<protein>
    <recommendedName>
        <fullName evidence="5">RcnB family protein</fullName>
    </recommendedName>
</protein>
<dbReference type="Proteomes" id="UP001553161">
    <property type="component" value="Unassembled WGS sequence"/>
</dbReference>
<name>A0ABV3L4K5_9RHOB</name>
<evidence type="ECO:0000313" key="4">
    <source>
        <dbReference type="Proteomes" id="UP001553161"/>
    </source>
</evidence>
<feature type="chain" id="PRO_5046947609" description="RcnB family protein" evidence="2">
    <location>
        <begin position="20"/>
        <end position="118"/>
    </location>
</feature>
<sequence length="118" mass="12659">MPIKLLALPLLVLSLAASAGWAGNHKDNPGKSKGNGHRTSLTAGNSGKIPPGQIKRYTRGAKLPADLDYVRITDLSRYKLPKPGKGQSYVIIDDEIVEIINDTNTVVDAIGIVADWLN</sequence>
<evidence type="ECO:0000313" key="3">
    <source>
        <dbReference type="EMBL" id="MEV8466519.1"/>
    </source>
</evidence>
<dbReference type="EMBL" id="JBFBVU010000006">
    <property type="protein sequence ID" value="MEV8466519.1"/>
    <property type="molecule type" value="Genomic_DNA"/>
</dbReference>
<evidence type="ECO:0000256" key="1">
    <source>
        <dbReference type="SAM" id="MobiDB-lite"/>
    </source>
</evidence>
<evidence type="ECO:0000256" key="2">
    <source>
        <dbReference type="SAM" id="SignalP"/>
    </source>
</evidence>
<comment type="caution">
    <text evidence="3">The sequence shown here is derived from an EMBL/GenBank/DDBJ whole genome shotgun (WGS) entry which is preliminary data.</text>
</comment>
<keyword evidence="4" id="KW-1185">Reference proteome</keyword>
<dbReference type="Pfam" id="PF11776">
    <property type="entry name" value="RcnB"/>
    <property type="match status" value="1"/>
</dbReference>
<evidence type="ECO:0008006" key="5">
    <source>
        <dbReference type="Google" id="ProtNLM"/>
    </source>
</evidence>
<proteinExistence type="predicted"/>
<organism evidence="3 4">
    <name type="scientific">Meridianimarinicoccus marinus</name>
    <dbReference type="NCBI Taxonomy" id="3231483"/>
    <lineage>
        <taxon>Bacteria</taxon>
        <taxon>Pseudomonadati</taxon>
        <taxon>Pseudomonadota</taxon>
        <taxon>Alphaproteobacteria</taxon>
        <taxon>Rhodobacterales</taxon>
        <taxon>Paracoccaceae</taxon>
        <taxon>Meridianimarinicoccus</taxon>
    </lineage>
</organism>
<dbReference type="RefSeq" id="WP_366192318.1">
    <property type="nucleotide sequence ID" value="NZ_JBFBVU010000006.1"/>
</dbReference>